<proteinExistence type="predicted"/>
<dbReference type="AlphaFoldDB" id="A0A386PS39"/>
<evidence type="ECO:0008006" key="5">
    <source>
        <dbReference type="Google" id="ProtNLM"/>
    </source>
</evidence>
<dbReference type="KEGG" id="lzh:D1B17_06140"/>
<feature type="compositionally biased region" description="Acidic residues" evidence="1">
    <location>
        <begin position="344"/>
        <end position="358"/>
    </location>
</feature>
<name>A0A386PS39_9LACO</name>
<evidence type="ECO:0000313" key="4">
    <source>
        <dbReference type="Proteomes" id="UP000267208"/>
    </source>
</evidence>
<evidence type="ECO:0000256" key="2">
    <source>
        <dbReference type="SAM" id="SignalP"/>
    </source>
</evidence>
<feature type="chain" id="PRO_5039121650" description="Lipoprotein" evidence="2">
    <location>
        <begin position="20"/>
        <end position="470"/>
    </location>
</feature>
<gene>
    <name evidence="3" type="ORF">D1B17_06140</name>
</gene>
<organism evidence="3 4">
    <name type="scientific">Companilactobacillus zhachilii</name>
    <dbReference type="NCBI Taxonomy" id="2304606"/>
    <lineage>
        <taxon>Bacteria</taxon>
        <taxon>Bacillati</taxon>
        <taxon>Bacillota</taxon>
        <taxon>Bacilli</taxon>
        <taxon>Lactobacillales</taxon>
        <taxon>Lactobacillaceae</taxon>
        <taxon>Companilactobacillus</taxon>
    </lineage>
</organism>
<sequence length="470" mass="52939">MKKISRFLVVIFASLFILSGCNQRTKSTTQGPNIVGKTFSANTPVENATNGKMTIHFVNAKKAIIIESGKYATDNNQWGQLVFDANYKVLKNKTVRFRSTRGITETYKNKKALDSHETPIFLLSEKIEKDRDIGGTLHIGKDYLGDSKDKKSRLTLVKGENISSYDSYLRAVNKKYYEKDTKLSNRGFMSPATELLANGIAFKGSRFIWKYGGPDKTFATDKEEGARFAVFMGKYKLNGNKLTLFLQYHTSIYQGTVSQLSNKQYQDKLLGNDIPKKLVFKFTKNNKLHLITKFNDFKSDDMFDYGTVSGTPNYGKWSVSEQPDVYNVAMEKAEKVTQFNESTEPIEDESADTDSTEESVEKTFPTKEDFANWVTDYYYNQGDYATEDEPGFHVTASSAGGTENLRDTIDGQQSETPLVYSVAYSITTLADSDMDIARTISITSDGKIYSGHFNTLDNNLTQAYADYVQN</sequence>
<dbReference type="Proteomes" id="UP000267208">
    <property type="component" value="Chromosome"/>
</dbReference>
<accession>A0A386PS39</accession>
<dbReference type="PROSITE" id="PS51257">
    <property type="entry name" value="PROKAR_LIPOPROTEIN"/>
    <property type="match status" value="1"/>
</dbReference>
<feature type="region of interest" description="Disordered" evidence="1">
    <location>
        <begin position="337"/>
        <end position="363"/>
    </location>
</feature>
<protein>
    <recommendedName>
        <fullName evidence="5">Lipoprotein</fullName>
    </recommendedName>
</protein>
<dbReference type="RefSeq" id="WP_137432115.1">
    <property type="nucleotide sequence ID" value="NZ_CP031933.2"/>
</dbReference>
<dbReference type="EMBL" id="CP031933">
    <property type="protein sequence ID" value="AYE38232.2"/>
    <property type="molecule type" value="Genomic_DNA"/>
</dbReference>
<evidence type="ECO:0000256" key="1">
    <source>
        <dbReference type="SAM" id="MobiDB-lite"/>
    </source>
</evidence>
<keyword evidence="2" id="KW-0732">Signal</keyword>
<dbReference type="OrthoDB" id="2263558at2"/>
<keyword evidence="4" id="KW-1185">Reference proteome</keyword>
<feature type="signal peptide" evidence="2">
    <location>
        <begin position="1"/>
        <end position="19"/>
    </location>
</feature>
<reference evidence="4" key="1">
    <citation type="submission" date="2018-08" db="EMBL/GenBank/DDBJ databases">
        <title>Genome of Lactobacillus sp. HBUAS52074.</title>
        <authorList>
            <person name="Guo Z."/>
            <person name="Zhang Z.D."/>
        </authorList>
    </citation>
    <scope>NUCLEOTIDE SEQUENCE [LARGE SCALE GENOMIC DNA]</scope>
    <source>
        <strain evidence="4">HBUAS52074</strain>
    </source>
</reference>
<evidence type="ECO:0000313" key="3">
    <source>
        <dbReference type="EMBL" id="AYE38232.2"/>
    </source>
</evidence>